<feature type="non-terminal residue" evidence="2">
    <location>
        <position position="1"/>
    </location>
</feature>
<feature type="compositionally biased region" description="Polar residues" evidence="1">
    <location>
        <begin position="7"/>
        <end position="20"/>
    </location>
</feature>
<evidence type="ECO:0000256" key="1">
    <source>
        <dbReference type="SAM" id="MobiDB-lite"/>
    </source>
</evidence>
<dbReference type="AlphaFoldDB" id="A0A6V7GXU7"/>
<sequence length="98" mass="11066">RAPISTPACSDSLQGISQSVQQQQQQQTQQQQQQQQQQANQQQQQESLCSEMARELCRALRCHASSRRRRACEKCSTHVLAYPPDNPTATPLNGMRSQ</sequence>
<accession>A0A6V7GXU7</accession>
<feature type="compositionally biased region" description="Low complexity" evidence="1">
    <location>
        <begin position="21"/>
        <end position="45"/>
    </location>
</feature>
<feature type="non-terminal residue" evidence="2">
    <location>
        <position position="98"/>
    </location>
</feature>
<proteinExistence type="predicted"/>
<feature type="region of interest" description="Disordered" evidence="1">
    <location>
        <begin position="1"/>
        <end position="45"/>
    </location>
</feature>
<evidence type="ECO:0000313" key="3">
    <source>
        <dbReference type="Proteomes" id="UP000752696"/>
    </source>
</evidence>
<protein>
    <submittedName>
        <fullName evidence="2">Uncharacterized protein</fullName>
    </submittedName>
</protein>
<comment type="caution">
    <text evidence="2">The sequence shown here is derived from an EMBL/GenBank/DDBJ whole genome shotgun (WGS) entry which is preliminary data.</text>
</comment>
<dbReference type="Proteomes" id="UP000752696">
    <property type="component" value="Unassembled WGS sequence"/>
</dbReference>
<evidence type="ECO:0000313" key="2">
    <source>
        <dbReference type="EMBL" id="CAD1470213.1"/>
    </source>
</evidence>
<gene>
    <name evidence="2" type="ORF">MHI_LOCUS180838</name>
</gene>
<organism evidence="2 3">
    <name type="scientific">Heterotrigona itama</name>
    <dbReference type="NCBI Taxonomy" id="395501"/>
    <lineage>
        <taxon>Eukaryota</taxon>
        <taxon>Metazoa</taxon>
        <taxon>Ecdysozoa</taxon>
        <taxon>Arthropoda</taxon>
        <taxon>Hexapoda</taxon>
        <taxon>Insecta</taxon>
        <taxon>Pterygota</taxon>
        <taxon>Neoptera</taxon>
        <taxon>Endopterygota</taxon>
        <taxon>Hymenoptera</taxon>
        <taxon>Apocrita</taxon>
        <taxon>Aculeata</taxon>
        <taxon>Apoidea</taxon>
        <taxon>Anthophila</taxon>
        <taxon>Apidae</taxon>
        <taxon>Heterotrigona</taxon>
    </lineage>
</organism>
<name>A0A6V7GXU7_9HYME</name>
<keyword evidence="3" id="KW-1185">Reference proteome</keyword>
<dbReference type="EMBL" id="CAJDYZ010003539">
    <property type="protein sequence ID" value="CAD1470213.1"/>
    <property type="molecule type" value="Genomic_DNA"/>
</dbReference>
<reference evidence="2" key="1">
    <citation type="submission" date="2020-07" db="EMBL/GenBank/DDBJ databases">
        <authorList>
            <person name="Nazaruddin N."/>
        </authorList>
    </citation>
    <scope>NUCLEOTIDE SEQUENCE</scope>
</reference>